<sequence length="312" mass="35011">MHLEAPGLAPGLQEAWPALPYEAWQDTCETVHLFTQVVGMVRMELSPPVNHWWHVALYLTSRGLTTSPIPYGGASLDLTFDFVADRLLFEVSDGRQAAVPLRPMPVAEFHRRVLGELAALGVEVKLPRGPAEVLHPIPFAEDDVHRSYDGDWVRRFWRTLLRTSAVLAGLRGQFLGKASPIHFFWGSFDLALTYFSGRRAPERPELDAIGREAYSHEVISFGFWPGGETFPKPAYYAYAAPVPPALATVRCDPPEAYWHPPLGEFLLEHEQLRQADDPARALRRFYLSAYEAAADAAGWDRERLERGAASLH</sequence>
<accession>A0A7I9VM75</accession>
<keyword evidence="2" id="KW-1185">Reference proteome</keyword>
<protein>
    <recommendedName>
        <fullName evidence="3">Ava_C0101 and related proteins</fullName>
    </recommendedName>
</protein>
<name>A0A7I9VM75_9BACT</name>
<dbReference type="Pfam" id="PF19459">
    <property type="entry name" value="DUF5996"/>
    <property type="match status" value="1"/>
</dbReference>
<dbReference type="AlphaFoldDB" id="A0A7I9VM75"/>
<gene>
    <name evidence="1" type="ORF">AMYX_22460</name>
</gene>
<evidence type="ECO:0000313" key="2">
    <source>
        <dbReference type="Proteomes" id="UP000503640"/>
    </source>
</evidence>
<dbReference type="EMBL" id="BJTG01000005">
    <property type="protein sequence ID" value="GEJ57505.1"/>
    <property type="molecule type" value="Genomic_DNA"/>
</dbReference>
<dbReference type="RefSeq" id="WP_176065786.1">
    <property type="nucleotide sequence ID" value="NZ_BJTG01000005.1"/>
</dbReference>
<dbReference type="Proteomes" id="UP000503640">
    <property type="component" value="Unassembled WGS sequence"/>
</dbReference>
<evidence type="ECO:0000313" key="1">
    <source>
        <dbReference type="EMBL" id="GEJ57505.1"/>
    </source>
</evidence>
<organism evidence="1 2">
    <name type="scientific">Anaeromyxobacter diazotrophicus</name>
    <dbReference type="NCBI Taxonomy" id="2590199"/>
    <lineage>
        <taxon>Bacteria</taxon>
        <taxon>Pseudomonadati</taxon>
        <taxon>Myxococcota</taxon>
        <taxon>Myxococcia</taxon>
        <taxon>Myxococcales</taxon>
        <taxon>Cystobacterineae</taxon>
        <taxon>Anaeromyxobacteraceae</taxon>
        <taxon>Anaeromyxobacter</taxon>
    </lineage>
</organism>
<evidence type="ECO:0008006" key="3">
    <source>
        <dbReference type="Google" id="ProtNLM"/>
    </source>
</evidence>
<dbReference type="InterPro" id="IPR046038">
    <property type="entry name" value="DUF5996"/>
</dbReference>
<proteinExistence type="predicted"/>
<reference evidence="2" key="1">
    <citation type="journal article" date="2020" name="Appl. Environ. Microbiol.">
        <title>Diazotrophic Anaeromyxobacter Isolates from Soils.</title>
        <authorList>
            <person name="Masuda Y."/>
            <person name="Yamanaka H."/>
            <person name="Xu Z.X."/>
            <person name="Shiratori Y."/>
            <person name="Aono T."/>
            <person name="Amachi S."/>
            <person name="Senoo K."/>
            <person name="Itoh H."/>
        </authorList>
    </citation>
    <scope>NUCLEOTIDE SEQUENCE [LARGE SCALE GENOMIC DNA]</scope>
    <source>
        <strain evidence="2">R267</strain>
    </source>
</reference>
<comment type="caution">
    <text evidence="1">The sequence shown here is derived from an EMBL/GenBank/DDBJ whole genome shotgun (WGS) entry which is preliminary data.</text>
</comment>